<reference evidence="2 3" key="1">
    <citation type="submission" date="2021-02" db="EMBL/GenBank/DDBJ databases">
        <title>De Novo genome assembly of isolated myxobacteria.</title>
        <authorList>
            <person name="Stevens D.C."/>
        </authorList>
    </citation>
    <scope>NUCLEOTIDE SEQUENCE [LARGE SCALE GENOMIC DNA]</scope>
    <source>
        <strain evidence="2 3">SCHIC003</strain>
    </source>
</reference>
<keyword evidence="1" id="KW-1133">Transmembrane helix</keyword>
<proteinExistence type="predicted"/>
<evidence type="ECO:0000313" key="2">
    <source>
        <dbReference type="EMBL" id="QSQ12649.1"/>
    </source>
</evidence>
<organism evidence="2 3">
    <name type="scientific">Myxococcus landrumensis</name>
    <dbReference type="NCBI Taxonomy" id="2813577"/>
    <lineage>
        <taxon>Bacteria</taxon>
        <taxon>Pseudomonadati</taxon>
        <taxon>Myxococcota</taxon>
        <taxon>Myxococcia</taxon>
        <taxon>Myxococcales</taxon>
        <taxon>Cystobacterineae</taxon>
        <taxon>Myxococcaceae</taxon>
        <taxon>Myxococcus</taxon>
    </lineage>
</organism>
<dbReference type="EMBL" id="CP071091">
    <property type="protein sequence ID" value="QSQ12649.1"/>
    <property type="molecule type" value="Genomic_DNA"/>
</dbReference>
<sequence>MPKYVGELGENRLFQKKDLAGFYYVARLLLDEARSLGGEFLFVGLGRSPVVVTEFLRQLFEIEAVDFPLSIETTKKEYEEGKREVPYDESMSNYIEKYLPRKELKGRKLVLIDYVDSGYSLMSAQALMEVHLEKVGLHEEAQHVYIAPLTELEKFLQHDKSVLKKFSPDVSAAHRLLKVLKATIDKEPFAKFPRTSEAFIRAGKFPVSDDVVEQRLRAVMKLAIQHLGENEKGALEKLELAYKASGKLLLKNDDDNQNWFRLRKNPGRTLEKTFSFFPTNPNMRRSDSDKQHLNYRYSRLSSEEYGIPDGVVSYGFGQAQGYVSRHPVQATVGAILSILAMLYIFMLFKGLFAVAPVLDNSDRITEL</sequence>
<dbReference type="RefSeq" id="WP_206714370.1">
    <property type="nucleotide sequence ID" value="NZ_CP071091.1"/>
</dbReference>
<feature type="transmembrane region" description="Helical" evidence="1">
    <location>
        <begin position="334"/>
        <end position="358"/>
    </location>
</feature>
<keyword evidence="1" id="KW-0812">Transmembrane</keyword>
<evidence type="ECO:0008006" key="4">
    <source>
        <dbReference type="Google" id="ProtNLM"/>
    </source>
</evidence>
<gene>
    <name evidence="2" type="ORF">JY572_30445</name>
</gene>
<evidence type="ECO:0000256" key="1">
    <source>
        <dbReference type="SAM" id="Phobius"/>
    </source>
</evidence>
<protein>
    <recommendedName>
        <fullName evidence="4">Phosphoribosyltransferase domain-containing protein</fullName>
    </recommendedName>
</protein>
<dbReference type="Proteomes" id="UP000663090">
    <property type="component" value="Chromosome"/>
</dbReference>
<keyword evidence="3" id="KW-1185">Reference proteome</keyword>
<keyword evidence="1" id="KW-0472">Membrane</keyword>
<evidence type="ECO:0000313" key="3">
    <source>
        <dbReference type="Proteomes" id="UP000663090"/>
    </source>
</evidence>
<name>A0ABX7N4Z4_9BACT</name>
<accession>A0ABX7N4Z4</accession>